<dbReference type="InterPro" id="IPR043504">
    <property type="entry name" value="Peptidase_S1_PA_chymotrypsin"/>
</dbReference>
<comment type="caution">
    <text evidence="18">The sequence shown here is derived from an EMBL/GenBank/DDBJ whole genome shotgun (WGS) entry which is preliminary data.</text>
</comment>
<dbReference type="PANTHER" id="PTHR24264:SF65">
    <property type="entry name" value="SRCR DOMAIN-CONTAINING PROTEIN"/>
    <property type="match status" value="1"/>
</dbReference>
<dbReference type="PROSITE" id="PS50240">
    <property type="entry name" value="TRYPSIN_DOM"/>
    <property type="match status" value="1"/>
</dbReference>
<dbReference type="SMART" id="SM00020">
    <property type="entry name" value="Tryp_SPc"/>
    <property type="match status" value="1"/>
</dbReference>
<dbReference type="InterPro" id="IPR022700">
    <property type="entry name" value="CLIP"/>
</dbReference>
<feature type="disulfide bond" evidence="11">
    <location>
        <begin position="28"/>
        <end position="54"/>
    </location>
</feature>
<feature type="disulfide bond" evidence="11">
    <location>
        <begin position="80"/>
        <end position="106"/>
    </location>
</feature>
<evidence type="ECO:0000256" key="10">
    <source>
        <dbReference type="ARBA" id="ARBA00024195"/>
    </source>
</evidence>
<dbReference type="InterPro" id="IPR001314">
    <property type="entry name" value="Peptidase_S1A"/>
</dbReference>
<feature type="chain" id="PRO_5043808238" description="CLIP domain-containing serine protease" evidence="14">
    <location>
        <begin position="16"/>
        <end position="477"/>
    </location>
</feature>
<evidence type="ECO:0000256" key="14">
    <source>
        <dbReference type="SAM" id="SignalP"/>
    </source>
</evidence>
<comment type="domain">
    <text evidence="13">The clip domain consists of 35-55 residues which are 'knitted' together usually by 3 conserved disulfide bonds forming a clip-like compact structure.</text>
</comment>
<dbReference type="InterPro" id="IPR009003">
    <property type="entry name" value="Peptidase_S1_PA"/>
</dbReference>
<dbReference type="EC" id="3.4.21.-" evidence="12"/>
<comment type="caution">
    <text evidence="11">Lacks conserved residue(s) required for the propagation of feature annotation.</text>
</comment>
<keyword evidence="9" id="KW-0325">Glycoprotein</keyword>
<dbReference type="InterPro" id="IPR000562">
    <property type="entry name" value="FN_type2_dom"/>
</dbReference>
<organism evidence="18 19">
    <name type="scientific">Meganyctiphanes norvegica</name>
    <name type="common">Northern krill</name>
    <name type="synonym">Thysanopoda norvegica</name>
    <dbReference type="NCBI Taxonomy" id="48144"/>
    <lineage>
        <taxon>Eukaryota</taxon>
        <taxon>Metazoa</taxon>
        <taxon>Ecdysozoa</taxon>
        <taxon>Arthropoda</taxon>
        <taxon>Crustacea</taxon>
        <taxon>Multicrustacea</taxon>
        <taxon>Malacostraca</taxon>
        <taxon>Eumalacostraca</taxon>
        <taxon>Eucarida</taxon>
        <taxon>Euphausiacea</taxon>
        <taxon>Euphausiidae</taxon>
        <taxon>Meganyctiphanes</taxon>
    </lineage>
</organism>
<evidence type="ECO:0000256" key="4">
    <source>
        <dbReference type="ARBA" id="ARBA00022729"/>
    </source>
</evidence>
<feature type="domain" description="Clip" evidence="17">
    <location>
        <begin position="166"/>
        <end position="218"/>
    </location>
</feature>
<keyword evidence="8 11" id="KW-1015">Disulfide bond</keyword>
<reference evidence="18 19" key="1">
    <citation type="submission" date="2024-05" db="EMBL/GenBank/DDBJ databases">
        <authorList>
            <person name="Wallberg A."/>
        </authorList>
    </citation>
    <scope>NUCLEOTIDE SEQUENCE [LARGE SCALE GENOMIC DNA]</scope>
</reference>
<dbReference type="InterPro" id="IPR036943">
    <property type="entry name" value="FN_type2_sf"/>
</dbReference>
<keyword evidence="19" id="KW-1185">Reference proteome</keyword>
<dbReference type="AlphaFoldDB" id="A0AAV2PQV7"/>
<evidence type="ECO:0000259" key="16">
    <source>
        <dbReference type="PROSITE" id="PS51092"/>
    </source>
</evidence>
<dbReference type="FunFam" id="2.40.10.10:FF:000028">
    <property type="entry name" value="Serine protease easter"/>
    <property type="match status" value="1"/>
</dbReference>
<dbReference type="SUPFAM" id="SSF57440">
    <property type="entry name" value="Kringle-like"/>
    <property type="match status" value="2"/>
</dbReference>
<feature type="signal peptide" evidence="14">
    <location>
        <begin position="1"/>
        <end position="15"/>
    </location>
</feature>
<protein>
    <recommendedName>
        <fullName evidence="13">CLIP domain-containing serine protease</fullName>
        <ecNumber evidence="12">3.4.21.-</ecNumber>
    </recommendedName>
</protein>
<dbReference type="SMART" id="SM00059">
    <property type="entry name" value="FN2"/>
    <property type="match status" value="2"/>
</dbReference>
<dbReference type="GO" id="GO:0005615">
    <property type="term" value="C:extracellular space"/>
    <property type="evidence" value="ECO:0007669"/>
    <property type="project" value="TreeGrafter"/>
</dbReference>
<proteinExistence type="inferred from homology"/>
<dbReference type="Gene3D" id="3.30.1640.30">
    <property type="match status" value="1"/>
</dbReference>
<evidence type="ECO:0000256" key="8">
    <source>
        <dbReference type="ARBA" id="ARBA00023157"/>
    </source>
</evidence>
<dbReference type="GO" id="GO:0006508">
    <property type="term" value="P:proteolysis"/>
    <property type="evidence" value="ECO:0007669"/>
    <property type="project" value="UniProtKB-KW"/>
</dbReference>
<evidence type="ECO:0000256" key="6">
    <source>
        <dbReference type="ARBA" id="ARBA00022801"/>
    </source>
</evidence>
<dbReference type="InterPro" id="IPR013806">
    <property type="entry name" value="Kringle-like"/>
</dbReference>
<feature type="domain" description="Fibronectin type-II" evidence="16">
    <location>
        <begin position="75"/>
        <end position="126"/>
    </location>
</feature>
<keyword evidence="4 14" id="KW-0732">Signal</keyword>
<dbReference type="Gene3D" id="2.10.10.10">
    <property type="entry name" value="Fibronectin, type II, collagen-binding"/>
    <property type="match status" value="2"/>
</dbReference>
<evidence type="ECO:0000256" key="9">
    <source>
        <dbReference type="ARBA" id="ARBA00023180"/>
    </source>
</evidence>
<evidence type="ECO:0000313" key="18">
    <source>
        <dbReference type="EMBL" id="CAL4063691.1"/>
    </source>
</evidence>
<dbReference type="Gene3D" id="2.40.10.10">
    <property type="entry name" value="Trypsin-like serine proteases"/>
    <property type="match status" value="1"/>
</dbReference>
<evidence type="ECO:0000256" key="5">
    <source>
        <dbReference type="ARBA" id="ARBA00022737"/>
    </source>
</evidence>
<keyword evidence="6 12" id="KW-0378">Hydrolase</keyword>
<dbReference type="Pfam" id="PF00040">
    <property type="entry name" value="fn2"/>
    <property type="match status" value="2"/>
</dbReference>
<dbReference type="CDD" id="cd00190">
    <property type="entry name" value="Tryp_SPc"/>
    <property type="match status" value="1"/>
</dbReference>
<evidence type="ECO:0000256" key="11">
    <source>
        <dbReference type="PROSITE-ProRule" id="PRU00479"/>
    </source>
</evidence>
<dbReference type="PROSITE" id="PS00134">
    <property type="entry name" value="TRYPSIN_HIS"/>
    <property type="match status" value="1"/>
</dbReference>
<evidence type="ECO:0000313" key="19">
    <source>
        <dbReference type="Proteomes" id="UP001497623"/>
    </source>
</evidence>
<evidence type="ECO:0000259" key="17">
    <source>
        <dbReference type="PROSITE" id="PS51888"/>
    </source>
</evidence>
<dbReference type="EMBL" id="CAXKWB010001225">
    <property type="protein sequence ID" value="CAL4063691.1"/>
    <property type="molecule type" value="Genomic_DNA"/>
</dbReference>
<feature type="domain" description="Fibronectin type-II" evidence="16">
    <location>
        <begin position="23"/>
        <end position="76"/>
    </location>
</feature>
<dbReference type="PRINTS" id="PR00722">
    <property type="entry name" value="CHYMOTRYPSIN"/>
</dbReference>
<feature type="domain" description="Peptidase S1" evidence="15">
    <location>
        <begin position="253"/>
        <end position="477"/>
    </location>
</feature>
<feature type="non-terminal residue" evidence="18">
    <location>
        <position position="477"/>
    </location>
</feature>
<dbReference type="InterPro" id="IPR038565">
    <property type="entry name" value="CLIP_sf"/>
</dbReference>
<comment type="similarity">
    <text evidence="10 13">Belongs to the peptidase S1 family. CLIP subfamily.</text>
</comment>
<evidence type="ECO:0000256" key="7">
    <source>
        <dbReference type="ARBA" id="ARBA00022825"/>
    </source>
</evidence>
<evidence type="ECO:0000256" key="2">
    <source>
        <dbReference type="ARBA" id="ARBA00022525"/>
    </source>
</evidence>
<keyword evidence="7 12" id="KW-0720">Serine protease</keyword>
<dbReference type="InterPro" id="IPR018114">
    <property type="entry name" value="TRYPSIN_HIS"/>
</dbReference>
<comment type="subcellular location">
    <subcellularLocation>
        <location evidence="1 13">Secreted</location>
    </subcellularLocation>
</comment>
<dbReference type="InterPro" id="IPR033116">
    <property type="entry name" value="TRYPSIN_SER"/>
</dbReference>
<dbReference type="GO" id="GO:0004252">
    <property type="term" value="F:serine-type endopeptidase activity"/>
    <property type="evidence" value="ECO:0007669"/>
    <property type="project" value="UniProtKB-UniRule"/>
</dbReference>
<dbReference type="SMART" id="SM00680">
    <property type="entry name" value="CLIP"/>
    <property type="match status" value="1"/>
</dbReference>
<evidence type="ECO:0000256" key="3">
    <source>
        <dbReference type="ARBA" id="ARBA00022670"/>
    </source>
</evidence>
<keyword evidence="2 13" id="KW-0964">Secreted</keyword>
<dbReference type="Pfam" id="PF12032">
    <property type="entry name" value="CLIP"/>
    <property type="match status" value="1"/>
</dbReference>
<sequence>MKFLVFIGAFVAASAQPSLVSSSRGANCQFPFIYKGMTYTECTAQDDPDGKLWCSTSTDNQNKHISGGGHFRYCPGSSACQFPFIYNGATYTACTTVGAPDGKPWCSTKTDVQNNHIKGNFKECAESNSTSPSGSSNINVDKQLLNVLRVHGNNIKIQTLLQHGHSCRIQSGNTGTCVLLSECGQYKTFHSRLQEPRFLRVLKGLLCGYGQLGALLCCPLSGSQSSVQTQPTSSNVQHSLFPEACGQTTTNKVVGGLEISRGAYPWLVALGRLGSRGFFINCGGSLITNRHILTAAHCWDFSTPTHVRLGEHNLEIGNDGAEDVVIANRIIHPGYNKALSHDDIALITLERNVTFNKNILPVCLPLREPLKNSLFEGQRMDIVGWGDTDESNRKSTQVPLETKVTVTTHDKCKQAYSTVTNVDVSQKQICANDKGRDSCQGDSGGPLNYYDSNTDQIYLAGIVSTGVGCARKEFPGV</sequence>
<dbReference type="Pfam" id="PF00089">
    <property type="entry name" value="Trypsin"/>
    <property type="match status" value="1"/>
</dbReference>
<evidence type="ECO:0000256" key="13">
    <source>
        <dbReference type="RuleBase" id="RU366078"/>
    </source>
</evidence>
<dbReference type="PROSITE" id="PS00135">
    <property type="entry name" value="TRYPSIN_SER"/>
    <property type="match status" value="1"/>
</dbReference>
<dbReference type="PROSITE" id="PS51888">
    <property type="entry name" value="CLIP"/>
    <property type="match status" value="1"/>
</dbReference>
<keyword evidence="5" id="KW-0677">Repeat</keyword>
<dbReference type="SUPFAM" id="SSF50494">
    <property type="entry name" value="Trypsin-like serine proteases"/>
    <property type="match status" value="1"/>
</dbReference>
<dbReference type="FunFam" id="2.40.10.10:FF:000054">
    <property type="entry name" value="Complement C1r subcomponent"/>
    <property type="match status" value="1"/>
</dbReference>
<dbReference type="PROSITE" id="PS51092">
    <property type="entry name" value="FN2_2"/>
    <property type="match status" value="2"/>
</dbReference>
<dbReference type="InterPro" id="IPR001254">
    <property type="entry name" value="Trypsin_dom"/>
</dbReference>
<name>A0AAV2PQV7_MEGNR</name>
<gene>
    <name evidence="18" type="ORF">MNOR_LOCUS3546</name>
</gene>
<dbReference type="PANTHER" id="PTHR24264">
    <property type="entry name" value="TRYPSIN-RELATED"/>
    <property type="match status" value="1"/>
</dbReference>
<dbReference type="Proteomes" id="UP001497623">
    <property type="component" value="Unassembled WGS sequence"/>
</dbReference>
<evidence type="ECO:0000259" key="15">
    <source>
        <dbReference type="PROSITE" id="PS50240"/>
    </source>
</evidence>
<dbReference type="InterPro" id="IPR050127">
    <property type="entry name" value="Serine_Proteases_S1"/>
</dbReference>
<accession>A0AAV2PQV7</accession>
<evidence type="ECO:0000256" key="12">
    <source>
        <dbReference type="RuleBase" id="RU363034"/>
    </source>
</evidence>
<keyword evidence="3 12" id="KW-0645">Protease</keyword>
<evidence type="ECO:0000256" key="1">
    <source>
        <dbReference type="ARBA" id="ARBA00004613"/>
    </source>
</evidence>